<evidence type="ECO:0000313" key="8">
    <source>
        <dbReference type="EMBL" id="KAK9799369.1"/>
    </source>
</evidence>
<reference evidence="8 9" key="1">
    <citation type="journal article" date="2024" name="Nat. Commun.">
        <title>Phylogenomics reveals the evolutionary origins of lichenization in chlorophyte algae.</title>
        <authorList>
            <person name="Puginier C."/>
            <person name="Libourel C."/>
            <person name="Otte J."/>
            <person name="Skaloud P."/>
            <person name="Haon M."/>
            <person name="Grisel S."/>
            <person name="Petersen M."/>
            <person name="Berrin J.G."/>
            <person name="Delaux P.M."/>
            <person name="Dal Grande F."/>
            <person name="Keller J."/>
        </authorList>
    </citation>
    <scope>NUCLEOTIDE SEQUENCE [LARGE SCALE GENOMIC DNA]</scope>
    <source>
        <strain evidence="8 9">SAG 2036</strain>
    </source>
</reference>
<dbReference type="InterPro" id="IPR011011">
    <property type="entry name" value="Znf_FYVE_PHD"/>
</dbReference>
<protein>
    <recommendedName>
        <fullName evidence="10">FYVE-type domain-containing protein</fullName>
    </recommendedName>
</protein>
<dbReference type="PROSITE" id="PS50089">
    <property type="entry name" value="ZF_RING_2"/>
    <property type="match status" value="1"/>
</dbReference>
<dbReference type="EMBL" id="JALJOQ010000090">
    <property type="protein sequence ID" value="KAK9799369.1"/>
    <property type="molecule type" value="Genomic_DNA"/>
</dbReference>
<accession>A0AAW1NY41</accession>
<evidence type="ECO:0000256" key="5">
    <source>
        <dbReference type="SAM" id="MobiDB-lite"/>
    </source>
</evidence>
<keyword evidence="1" id="KW-0479">Metal-binding</keyword>
<dbReference type="InterPro" id="IPR001841">
    <property type="entry name" value="Znf_RING"/>
</dbReference>
<keyword evidence="3" id="KW-0862">Zinc</keyword>
<sequence length="563" mass="59567">MTKASPVTPTCSICCEYLGKYGGPVTLPCGHNACLHCIVNVQRNKPECPLCRAPFSPTEQLRVNRELRELVSLAAALGTVEQDGWQNVTSNKGALAEQSIERLQSDTDVQLVPSAPPIHISLSSVRDGHGDLLSLEPPAWLPDSHAAACGHCKAPFQALRRSRHHCRLCGHIFCHSCSDSFLLLPPRFQQPKPQRTCTSCAALLEPLQPFLAGTISRAVQPAVHDVTDASVLRSWLNVPLSSSLETDLFNATNIVRSFSSIGQLGVERGLPSSVLTGAAGFALLSAVKVGMGWSGTFGTGLVVARRPDGSWSPPSALLMCGMGWGLQLGGSLSDLLIVLRTPAAVQAFCGTVQAGVGGGASMALGPVGRQADAAVRVGRSGAAVLCTYCITRGAFAGVSIEGTVMSTRDSVNRDFYGRPVAARQLLLGETPSTYLAAQPLYAALDDLLSSVGQRPRRLTNAPAPLALPAPETPQPEEAALQIPQDPLSSSNARIMYPSLDRIAATSSQHQQQQQQQPQQTSPFSLRQSQAFHTPRGMTASYMTEGGDESGDDESGLGAMFGDD</sequence>
<feature type="region of interest" description="Disordered" evidence="5">
    <location>
        <begin position="503"/>
        <end position="563"/>
    </location>
</feature>
<dbReference type="InterPro" id="IPR013083">
    <property type="entry name" value="Znf_RING/FYVE/PHD"/>
</dbReference>
<dbReference type="SMART" id="SM00064">
    <property type="entry name" value="FYVE"/>
    <property type="match status" value="1"/>
</dbReference>
<dbReference type="Gene3D" id="3.30.40.10">
    <property type="entry name" value="Zinc/RING finger domain, C3HC4 (zinc finger)"/>
    <property type="match status" value="2"/>
</dbReference>
<feature type="compositionally biased region" description="Acidic residues" evidence="5">
    <location>
        <begin position="545"/>
        <end position="554"/>
    </location>
</feature>
<dbReference type="GO" id="GO:0008270">
    <property type="term" value="F:zinc ion binding"/>
    <property type="evidence" value="ECO:0007669"/>
    <property type="project" value="UniProtKB-KW"/>
</dbReference>
<name>A0AAW1NY41_9CHLO</name>
<comment type="caution">
    <text evidence="8">The sequence shown here is derived from an EMBL/GenBank/DDBJ whole genome shotgun (WGS) entry which is preliminary data.</text>
</comment>
<dbReference type="PANTHER" id="PTHR15629:SF2">
    <property type="entry name" value="SH3 DOMAIN-CONTAINING YSC84-LIKE PROTEIN 1"/>
    <property type="match status" value="1"/>
</dbReference>
<feature type="region of interest" description="Disordered" evidence="5">
    <location>
        <begin position="460"/>
        <end position="491"/>
    </location>
</feature>
<dbReference type="SMART" id="SM00184">
    <property type="entry name" value="RING"/>
    <property type="match status" value="1"/>
</dbReference>
<evidence type="ECO:0000256" key="3">
    <source>
        <dbReference type="ARBA" id="ARBA00022833"/>
    </source>
</evidence>
<evidence type="ECO:0000313" key="9">
    <source>
        <dbReference type="Proteomes" id="UP001465755"/>
    </source>
</evidence>
<evidence type="ECO:0000256" key="1">
    <source>
        <dbReference type="ARBA" id="ARBA00022723"/>
    </source>
</evidence>
<evidence type="ECO:0000256" key="2">
    <source>
        <dbReference type="ARBA" id="ARBA00022771"/>
    </source>
</evidence>
<evidence type="ECO:0000259" key="7">
    <source>
        <dbReference type="PROSITE" id="PS50178"/>
    </source>
</evidence>
<feature type="compositionally biased region" description="Polar residues" evidence="5">
    <location>
        <begin position="520"/>
        <end position="531"/>
    </location>
</feature>
<dbReference type="PANTHER" id="PTHR15629">
    <property type="entry name" value="SH3YL1 PROTEIN"/>
    <property type="match status" value="1"/>
</dbReference>
<proteinExistence type="predicted"/>
<feature type="domain" description="FYVE-type" evidence="7">
    <location>
        <begin position="143"/>
        <end position="205"/>
    </location>
</feature>
<dbReference type="InterPro" id="IPR000306">
    <property type="entry name" value="Znf_FYVE"/>
</dbReference>
<evidence type="ECO:0000259" key="6">
    <source>
        <dbReference type="PROSITE" id="PS50089"/>
    </source>
</evidence>
<dbReference type="Pfam" id="PF13639">
    <property type="entry name" value="zf-RING_2"/>
    <property type="match status" value="1"/>
</dbReference>
<evidence type="ECO:0000256" key="4">
    <source>
        <dbReference type="PROSITE-ProRule" id="PRU00175"/>
    </source>
</evidence>
<dbReference type="PROSITE" id="PS50178">
    <property type="entry name" value="ZF_FYVE"/>
    <property type="match status" value="1"/>
</dbReference>
<gene>
    <name evidence="8" type="ORF">WJX73_004510</name>
</gene>
<dbReference type="GO" id="GO:0035091">
    <property type="term" value="F:phosphatidylinositol binding"/>
    <property type="evidence" value="ECO:0007669"/>
    <property type="project" value="TreeGrafter"/>
</dbReference>
<dbReference type="SUPFAM" id="SSF57903">
    <property type="entry name" value="FYVE/PHD zinc finger"/>
    <property type="match status" value="1"/>
</dbReference>
<dbReference type="Proteomes" id="UP001465755">
    <property type="component" value="Unassembled WGS sequence"/>
</dbReference>
<keyword evidence="2 4" id="KW-0863">Zinc-finger</keyword>
<dbReference type="Pfam" id="PF01363">
    <property type="entry name" value="FYVE"/>
    <property type="match status" value="1"/>
</dbReference>
<dbReference type="InterPro" id="IPR051702">
    <property type="entry name" value="SH3_domain_YSC84-like"/>
</dbReference>
<dbReference type="InterPro" id="IPR007461">
    <property type="entry name" value="Ysc84_actin-binding"/>
</dbReference>
<dbReference type="InterPro" id="IPR017455">
    <property type="entry name" value="Znf_FYVE-rel"/>
</dbReference>
<dbReference type="AlphaFoldDB" id="A0AAW1NY41"/>
<feature type="compositionally biased region" description="Low complexity" evidence="5">
    <location>
        <begin position="508"/>
        <end position="519"/>
    </location>
</feature>
<keyword evidence="9" id="KW-1185">Reference proteome</keyword>
<dbReference type="Pfam" id="PF04366">
    <property type="entry name" value="Ysc84"/>
    <property type="match status" value="1"/>
</dbReference>
<evidence type="ECO:0008006" key="10">
    <source>
        <dbReference type="Google" id="ProtNLM"/>
    </source>
</evidence>
<feature type="domain" description="RING-type" evidence="6">
    <location>
        <begin position="11"/>
        <end position="52"/>
    </location>
</feature>
<dbReference type="SUPFAM" id="SSF57850">
    <property type="entry name" value="RING/U-box"/>
    <property type="match status" value="1"/>
</dbReference>
<organism evidence="8 9">
    <name type="scientific">Symbiochloris irregularis</name>
    <dbReference type="NCBI Taxonomy" id="706552"/>
    <lineage>
        <taxon>Eukaryota</taxon>
        <taxon>Viridiplantae</taxon>
        <taxon>Chlorophyta</taxon>
        <taxon>core chlorophytes</taxon>
        <taxon>Trebouxiophyceae</taxon>
        <taxon>Trebouxiales</taxon>
        <taxon>Trebouxiaceae</taxon>
        <taxon>Symbiochloris</taxon>
    </lineage>
</organism>